<feature type="domain" description="Ketopantoate reductase C-terminal" evidence="6">
    <location>
        <begin position="186"/>
        <end position="325"/>
    </location>
</feature>
<dbReference type="GO" id="GO:0015940">
    <property type="term" value="P:pantothenate biosynthetic process"/>
    <property type="evidence" value="ECO:0007669"/>
    <property type="project" value="UniProtKB-UniPathway"/>
</dbReference>
<dbReference type="InterPro" id="IPR003710">
    <property type="entry name" value="ApbA"/>
</dbReference>
<keyword evidence="4" id="KW-0566">Pantothenate biosynthesis</keyword>
<gene>
    <name evidence="7" type="ORF">ESO86_01330</name>
</gene>
<dbReference type="InterPro" id="IPR013752">
    <property type="entry name" value="KPA_reductase"/>
</dbReference>
<feature type="domain" description="Ketopantoate reductase N-terminal" evidence="5">
    <location>
        <begin position="8"/>
        <end position="148"/>
    </location>
</feature>
<dbReference type="EC" id="1.1.1.169" evidence="4"/>
<protein>
    <recommendedName>
        <fullName evidence="4">2-dehydropantoate 2-reductase</fullName>
        <ecNumber evidence="4">1.1.1.169</ecNumber>
    </recommendedName>
    <alternativeName>
        <fullName evidence="4">Ketopantoate reductase</fullName>
    </alternativeName>
</protein>
<dbReference type="GO" id="GO:0005737">
    <property type="term" value="C:cytoplasm"/>
    <property type="evidence" value="ECO:0007669"/>
    <property type="project" value="TreeGrafter"/>
</dbReference>
<evidence type="ECO:0000313" key="8">
    <source>
        <dbReference type="Proteomes" id="UP000292881"/>
    </source>
</evidence>
<sequence>MRGREPRIAVLGAGANGGGIGVDLVGAGLDVTFVEQWPEHVDAIRRDGLRVELPDRTTVERIPALHLCEVAERRDAFDLVLMLVKAYDAGWAARLLEPLLAEDGLLIAVQNGMTADLVAEVVGEDRTLGCVIEVSGELVAPGFVRRHTPADRSWFALGALGDDGHPALDGAAEVLEHAGSVSVVDDIRSAKWMKLVSNCTTLVSTAALGLPMIAALETPGMRDLMVRAGQEALEVGRGEGHAVLPIFGLAPADLARPDTVVETLLDTLYRGFVLPTTTTTVLHDWRRGRRSEAEQLNGHVVRLGARHGIPTPANDALMAVARGIERGDLRPEPRNAERLLALAG</sequence>
<name>A0A4Q2JYJ9_9MICO</name>
<dbReference type="InterPro" id="IPR013328">
    <property type="entry name" value="6PGD_dom2"/>
</dbReference>
<dbReference type="InterPro" id="IPR008927">
    <property type="entry name" value="6-PGluconate_DH-like_C_sf"/>
</dbReference>
<dbReference type="UniPathway" id="UPA00028">
    <property type="reaction ID" value="UER00004"/>
</dbReference>
<evidence type="ECO:0000259" key="5">
    <source>
        <dbReference type="Pfam" id="PF02558"/>
    </source>
</evidence>
<evidence type="ECO:0000259" key="6">
    <source>
        <dbReference type="Pfam" id="PF08546"/>
    </source>
</evidence>
<dbReference type="Pfam" id="PF08546">
    <property type="entry name" value="ApbA_C"/>
    <property type="match status" value="1"/>
</dbReference>
<dbReference type="GO" id="GO:0008677">
    <property type="term" value="F:2-dehydropantoate 2-reductase activity"/>
    <property type="evidence" value="ECO:0007669"/>
    <property type="project" value="UniProtKB-EC"/>
</dbReference>
<dbReference type="Gene3D" id="3.40.50.720">
    <property type="entry name" value="NAD(P)-binding Rossmann-like Domain"/>
    <property type="match status" value="1"/>
</dbReference>
<dbReference type="OrthoDB" id="9793586at2"/>
<keyword evidence="8" id="KW-1185">Reference proteome</keyword>
<dbReference type="Gene3D" id="1.10.1040.10">
    <property type="entry name" value="N-(1-d-carboxylethyl)-l-norvaline Dehydrogenase, domain 2"/>
    <property type="match status" value="1"/>
</dbReference>
<evidence type="ECO:0000256" key="3">
    <source>
        <dbReference type="ARBA" id="ARBA00023002"/>
    </source>
</evidence>
<keyword evidence="3 4" id="KW-0560">Oxidoreductase</keyword>
<dbReference type="Pfam" id="PF02558">
    <property type="entry name" value="ApbA"/>
    <property type="match status" value="1"/>
</dbReference>
<keyword evidence="2 4" id="KW-0521">NADP</keyword>
<comment type="catalytic activity">
    <reaction evidence="4">
        <text>(R)-pantoate + NADP(+) = 2-dehydropantoate + NADPH + H(+)</text>
        <dbReference type="Rhea" id="RHEA:16233"/>
        <dbReference type="ChEBI" id="CHEBI:11561"/>
        <dbReference type="ChEBI" id="CHEBI:15378"/>
        <dbReference type="ChEBI" id="CHEBI:15980"/>
        <dbReference type="ChEBI" id="CHEBI:57783"/>
        <dbReference type="ChEBI" id="CHEBI:58349"/>
        <dbReference type="EC" id="1.1.1.169"/>
    </reaction>
</comment>
<dbReference type="AlphaFoldDB" id="A0A4Q2JYJ9"/>
<reference evidence="7 8" key="1">
    <citation type="submission" date="2019-01" db="EMBL/GenBank/DDBJ databases">
        <authorList>
            <person name="Li J."/>
        </authorList>
    </citation>
    <scope>NUCLEOTIDE SEQUENCE [LARGE SCALE GENOMIC DNA]</scope>
    <source>
        <strain evidence="7 8">CGMCC 4.7180</strain>
    </source>
</reference>
<evidence type="ECO:0000256" key="1">
    <source>
        <dbReference type="ARBA" id="ARBA00007870"/>
    </source>
</evidence>
<dbReference type="InterPro" id="IPR036291">
    <property type="entry name" value="NAD(P)-bd_dom_sf"/>
</dbReference>
<organism evidence="7 8">
    <name type="scientific">Agromyces binzhouensis</name>
    <dbReference type="NCBI Taxonomy" id="1817495"/>
    <lineage>
        <taxon>Bacteria</taxon>
        <taxon>Bacillati</taxon>
        <taxon>Actinomycetota</taxon>
        <taxon>Actinomycetes</taxon>
        <taxon>Micrococcales</taxon>
        <taxon>Microbacteriaceae</taxon>
        <taxon>Agromyces</taxon>
    </lineage>
</organism>
<dbReference type="RefSeq" id="WP_129233098.1">
    <property type="nucleotide sequence ID" value="NZ_SDPL01000008.1"/>
</dbReference>
<dbReference type="PANTHER" id="PTHR21708">
    <property type="entry name" value="PROBABLE 2-DEHYDROPANTOATE 2-REDUCTASE"/>
    <property type="match status" value="1"/>
</dbReference>
<dbReference type="NCBIfam" id="TIGR00745">
    <property type="entry name" value="apbA_panE"/>
    <property type="match status" value="1"/>
</dbReference>
<evidence type="ECO:0000256" key="4">
    <source>
        <dbReference type="RuleBase" id="RU362068"/>
    </source>
</evidence>
<evidence type="ECO:0000256" key="2">
    <source>
        <dbReference type="ARBA" id="ARBA00022857"/>
    </source>
</evidence>
<accession>A0A4Q2JYJ9</accession>
<comment type="function">
    <text evidence="4">Catalyzes the NADPH-dependent reduction of ketopantoate into pantoic acid.</text>
</comment>
<dbReference type="InterPro" id="IPR013332">
    <property type="entry name" value="KPR_N"/>
</dbReference>
<dbReference type="EMBL" id="SDPL01000008">
    <property type="protein sequence ID" value="RXZ51690.1"/>
    <property type="molecule type" value="Genomic_DNA"/>
</dbReference>
<dbReference type="SUPFAM" id="SSF48179">
    <property type="entry name" value="6-phosphogluconate dehydrogenase C-terminal domain-like"/>
    <property type="match status" value="1"/>
</dbReference>
<dbReference type="PANTHER" id="PTHR21708:SF26">
    <property type="entry name" value="2-DEHYDROPANTOATE 2-REDUCTASE"/>
    <property type="match status" value="1"/>
</dbReference>
<dbReference type="InterPro" id="IPR051402">
    <property type="entry name" value="KPR-Related"/>
</dbReference>
<comment type="caution">
    <text evidence="7">The sequence shown here is derived from an EMBL/GenBank/DDBJ whole genome shotgun (WGS) entry which is preliminary data.</text>
</comment>
<evidence type="ECO:0000313" key="7">
    <source>
        <dbReference type="EMBL" id="RXZ51690.1"/>
    </source>
</evidence>
<proteinExistence type="inferred from homology"/>
<dbReference type="Proteomes" id="UP000292881">
    <property type="component" value="Unassembled WGS sequence"/>
</dbReference>
<comment type="pathway">
    <text evidence="4">Cofactor biosynthesis; (R)-pantothenate biosynthesis; (R)-pantoate from 3-methyl-2-oxobutanoate: step 2/2.</text>
</comment>
<dbReference type="SUPFAM" id="SSF51735">
    <property type="entry name" value="NAD(P)-binding Rossmann-fold domains"/>
    <property type="match status" value="1"/>
</dbReference>
<comment type="similarity">
    <text evidence="1 4">Belongs to the ketopantoate reductase family.</text>
</comment>